<proteinExistence type="inferred from homology"/>
<dbReference type="GO" id="GO:0043023">
    <property type="term" value="F:ribosomal large subunit binding"/>
    <property type="evidence" value="ECO:0007669"/>
    <property type="project" value="TreeGrafter"/>
</dbReference>
<dbReference type="NCBIfam" id="TIGR00496">
    <property type="entry name" value="frr"/>
    <property type="match status" value="1"/>
</dbReference>
<comment type="similarity">
    <text evidence="2 6">Belongs to the RRF family.</text>
</comment>
<dbReference type="InterPro" id="IPR002661">
    <property type="entry name" value="Ribosome_recyc_fac"/>
</dbReference>
<comment type="subcellular location">
    <subcellularLocation>
        <location evidence="1 6">Cytoplasm</location>
    </subcellularLocation>
</comment>
<evidence type="ECO:0000256" key="6">
    <source>
        <dbReference type="HAMAP-Rule" id="MF_00040"/>
    </source>
</evidence>
<dbReference type="SUPFAM" id="SSF55194">
    <property type="entry name" value="Ribosome recycling factor, RRF"/>
    <property type="match status" value="1"/>
</dbReference>
<accession>A0AA37V423</accession>
<evidence type="ECO:0000256" key="2">
    <source>
        <dbReference type="ARBA" id="ARBA00005912"/>
    </source>
</evidence>
<dbReference type="EMBL" id="BRXS01000006">
    <property type="protein sequence ID" value="GLC27387.1"/>
    <property type="molecule type" value="Genomic_DNA"/>
</dbReference>
<dbReference type="AlphaFoldDB" id="A0AA37V423"/>
<dbReference type="PANTHER" id="PTHR20982:SF3">
    <property type="entry name" value="MITOCHONDRIAL RIBOSOME RECYCLING FACTOR PSEUDO 1"/>
    <property type="match status" value="1"/>
</dbReference>
<dbReference type="Gene3D" id="3.30.1360.40">
    <property type="match status" value="1"/>
</dbReference>
<keyword evidence="3 6" id="KW-0963">Cytoplasm</keyword>
<comment type="caution">
    <text evidence="8">The sequence shown here is derived from an EMBL/GenBank/DDBJ whole genome shotgun (WGS) entry which is preliminary data.</text>
</comment>
<dbReference type="CDD" id="cd00520">
    <property type="entry name" value="RRF"/>
    <property type="match status" value="1"/>
</dbReference>
<sequence length="184" mass="20483">MATIKDILQNSRTAMDKGIESSKREFGSIRASKASPNMLDTVRVEAYGSSMSLNQVATVTAPEPRLLLVTPFDKGQAKAIEKAIRESDLGVEPSNMGGVIRVPLPSLNEQRRKELVKVVHKLAEEGRVTIRHARTEARDKIKKLEGVSEDDKKHAEKDLQKLHDDYIGKIEALLKVKEAEIMEV</sequence>
<dbReference type="GO" id="GO:0006415">
    <property type="term" value="P:translational termination"/>
    <property type="evidence" value="ECO:0007669"/>
    <property type="project" value="UniProtKB-UniRule"/>
</dbReference>
<comment type="function">
    <text evidence="5 6">Responsible for the release of ribosomes from messenger RNA at the termination of protein biosynthesis. May increase the efficiency of translation by recycling ribosomes from one round of translation to another.</text>
</comment>
<dbReference type="FunFam" id="3.30.1360.40:FF:000001">
    <property type="entry name" value="Ribosome-recycling factor"/>
    <property type="match status" value="1"/>
</dbReference>
<evidence type="ECO:0000256" key="3">
    <source>
        <dbReference type="ARBA" id="ARBA00022490"/>
    </source>
</evidence>
<dbReference type="HAMAP" id="MF_00040">
    <property type="entry name" value="RRF"/>
    <property type="match status" value="1"/>
</dbReference>
<evidence type="ECO:0000259" key="7">
    <source>
        <dbReference type="Pfam" id="PF01765"/>
    </source>
</evidence>
<evidence type="ECO:0000256" key="4">
    <source>
        <dbReference type="ARBA" id="ARBA00022917"/>
    </source>
</evidence>
<dbReference type="Pfam" id="PF01765">
    <property type="entry name" value="RRF"/>
    <property type="match status" value="1"/>
</dbReference>
<dbReference type="InterPro" id="IPR036191">
    <property type="entry name" value="RRF_sf"/>
</dbReference>
<dbReference type="Gene3D" id="1.10.132.20">
    <property type="entry name" value="Ribosome-recycling factor"/>
    <property type="match status" value="1"/>
</dbReference>
<keyword evidence="4 6" id="KW-0648">Protein biosynthesis</keyword>
<dbReference type="Proteomes" id="UP001161325">
    <property type="component" value="Unassembled WGS sequence"/>
</dbReference>
<protein>
    <recommendedName>
        <fullName evidence="6">Ribosome-recycling factor</fullName>
        <shortName evidence="6">RRF</shortName>
    </recommendedName>
    <alternativeName>
        <fullName evidence="6">Ribosome-releasing factor</fullName>
    </alternativeName>
</protein>
<gene>
    <name evidence="6 8" type="primary">frr</name>
    <name evidence="8" type="ORF">rosag_39000</name>
</gene>
<name>A0AA37V423_9BACT</name>
<reference evidence="8" key="1">
    <citation type="submission" date="2022-08" db="EMBL/GenBank/DDBJ databases">
        <title>Draft genome sequencing of Roseisolibacter agri AW1220.</title>
        <authorList>
            <person name="Tobiishi Y."/>
            <person name="Tonouchi A."/>
        </authorList>
    </citation>
    <scope>NUCLEOTIDE SEQUENCE</scope>
    <source>
        <strain evidence="8">AW1220</strain>
    </source>
</reference>
<keyword evidence="9" id="KW-1185">Reference proteome</keyword>
<dbReference type="GO" id="GO:0005737">
    <property type="term" value="C:cytoplasm"/>
    <property type="evidence" value="ECO:0007669"/>
    <property type="project" value="UniProtKB-SubCell"/>
</dbReference>
<evidence type="ECO:0000313" key="9">
    <source>
        <dbReference type="Proteomes" id="UP001161325"/>
    </source>
</evidence>
<evidence type="ECO:0000313" key="8">
    <source>
        <dbReference type="EMBL" id="GLC27387.1"/>
    </source>
</evidence>
<dbReference type="InterPro" id="IPR023584">
    <property type="entry name" value="Ribosome_recyc_fac_dom"/>
</dbReference>
<evidence type="ECO:0000256" key="1">
    <source>
        <dbReference type="ARBA" id="ARBA00004496"/>
    </source>
</evidence>
<dbReference type="FunFam" id="1.10.132.20:FF:000001">
    <property type="entry name" value="Ribosome-recycling factor"/>
    <property type="match status" value="1"/>
</dbReference>
<evidence type="ECO:0000256" key="5">
    <source>
        <dbReference type="ARBA" id="ARBA00025050"/>
    </source>
</evidence>
<feature type="domain" description="Ribosome recycling factor" evidence="7">
    <location>
        <begin position="23"/>
        <end position="182"/>
    </location>
</feature>
<dbReference type="PANTHER" id="PTHR20982">
    <property type="entry name" value="RIBOSOME RECYCLING FACTOR"/>
    <property type="match status" value="1"/>
</dbReference>
<organism evidence="8 9">
    <name type="scientific">Roseisolibacter agri</name>
    <dbReference type="NCBI Taxonomy" id="2014610"/>
    <lineage>
        <taxon>Bacteria</taxon>
        <taxon>Pseudomonadati</taxon>
        <taxon>Gemmatimonadota</taxon>
        <taxon>Gemmatimonadia</taxon>
        <taxon>Gemmatimonadales</taxon>
        <taxon>Gemmatimonadaceae</taxon>
        <taxon>Roseisolibacter</taxon>
    </lineage>
</organism>
<dbReference type="RefSeq" id="WP_284351827.1">
    <property type="nucleotide sequence ID" value="NZ_BRXS01000006.1"/>
</dbReference>